<dbReference type="KEGG" id="thb:N186_00130"/>
<dbReference type="AlphaFoldDB" id="S5ZU32"/>
<accession>S5ZU32</accession>
<evidence type="ECO:0000313" key="1">
    <source>
        <dbReference type="EMBL" id="AGT34424.1"/>
    </source>
</evidence>
<dbReference type="RefSeq" id="WP_020961722.1">
    <property type="nucleotide sequence ID" value="NC_022093.1"/>
</dbReference>
<sequence length="71" mass="8140">MFPLEISVETISTGKVNSLREEAISENTFFPGLSSRSISFITHNWKTKTKLIYSMENFDIKTLSHNTQTNK</sequence>
<gene>
    <name evidence="1" type="ORF">N186_00130</name>
</gene>
<organism evidence="1 2">
    <name type="scientific">Thermofilum adornatum</name>
    <dbReference type="NCBI Taxonomy" id="1365176"/>
    <lineage>
        <taxon>Archaea</taxon>
        <taxon>Thermoproteota</taxon>
        <taxon>Thermoprotei</taxon>
        <taxon>Thermofilales</taxon>
        <taxon>Thermofilaceae</taxon>
        <taxon>Thermofilum</taxon>
    </lineage>
</organism>
<keyword evidence="2" id="KW-1185">Reference proteome</keyword>
<proteinExistence type="predicted"/>
<dbReference type="GeneID" id="16572674"/>
<protein>
    <submittedName>
        <fullName evidence="1">Uncharacterized protein</fullName>
    </submittedName>
</protein>
<reference evidence="1 2" key="1">
    <citation type="journal article" date="2013" name="Genome Announc.">
        <title>Complete Genomic Sequence of 'Thermofilum adornatus' Strain 1910bT, a Hyperthermophilic Anaerobic Organotrophic Crenarchaeon.</title>
        <authorList>
            <person name="Dominova I.N."/>
            <person name="Kublanov I.V."/>
            <person name="Podosokorskaya O.A."/>
            <person name="Derbikova K.S."/>
            <person name="Patrushev M.V."/>
            <person name="Toshchakov S.V."/>
        </authorList>
    </citation>
    <scope>NUCLEOTIDE SEQUENCE [LARGE SCALE GENOMIC DNA]</scope>
    <source>
        <strain evidence="2">1910b</strain>
    </source>
</reference>
<dbReference type="EMBL" id="CP006646">
    <property type="protein sequence ID" value="AGT34424.1"/>
    <property type="molecule type" value="Genomic_DNA"/>
</dbReference>
<name>S5ZU32_9CREN</name>
<evidence type="ECO:0000313" key="2">
    <source>
        <dbReference type="Proteomes" id="UP000015543"/>
    </source>
</evidence>
<dbReference type="HOGENOM" id="CLU_2730613_0_0_2"/>
<dbReference type="Proteomes" id="UP000015543">
    <property type="component" value="Chromosome"/>
</dbReference>